<dbReference type="EMBL" id="JACGWK010000008">
    <property type="protein sequence ID" value="KAL0339328.1"/>
    <property type="molecule type" value="Genomic_DNA"/>
</dbReference>
<organism evidence="2">
    <name type="scientific">Sesamum angustifolium</name>
    <dbReference type="NCBI Taxonomy" id="2727405"/>
    <lineage>
        <taxon>Eukaryota</taxon>
        <taxon>Viridiplantae</taxon>
        <taxon>Streptophyta</taxon>
        <taxon>Embryophyta</taxon>
        <taxon>Tracheophyta</taxon>
        <taxon>Spermatophyta</taxon>
        <taxon>Magnoliopsida</taxon>
        <taxon>eudicotyledons</taxon>
        <taxon>Gunneridae</taxon>
        <taxon>Pentapetalae</taxon>
        <taxon>asterids</taxon>
        <taxon>lamiids</taxon>
        <taxon>Lamiales</taxon>
        <taxon>Pedaliaceae</taxon>
        <taxon>Sesamum</taxon>
    </lineage>
</organism>
<proteinExistence type="predicted"/>
<protein>
    <submittedName>
        <fullName evidence="2">Uncharacterized protein</fullName>
    </submittedName>
</protein>
<comment type="caution">
    <text evidence="2">The sequence shown here is derived from an EMBL/GenBank/DDBJ whole genome shotgun (WGS) entry which is preliminary data.</text>
</comment>
<reference evidence="2" key="2">
    <citation type="journal article" date="2024" name="Plant">
        <title>Genomic evolution and insights into agronomic trait innovations of Sesamum species.</title>
        <authorList>
            <person name="Miao H."/>
            <person name="Wang L."/>
            <person name="Qu L."/>
            <person name="Liu H."/>
            <person name="Sun Y."/>
            <person name="Le M."/>
            <person name="Wang Q."/>
            <person name="Wei S."/>
            <person name="Zheng Y."/>
            <person name="Lin W."/>
            <person name="Duan Y."/>
            <person name="Cao H."/>
            <person name="Xiong S."/>
            <person name="Wang X."/>
            <person name="Wei L."/>
            <person name="Li C."/>
            <person name="Ma Q."/>
            <person name="Ju M."/>
            <person name="Zhao R."/>
            <person name="Li G."/>
            <person name="Mu C."/>
            <person name="Tian Q."/>
            <person name="Mei H."/>
            <person name="Zhang T."/>
            <person name="Gao T."/>
            <person name="Zhang H."/>
        </authorList>
    </citation>
    <scope>NUCLEOTIDE SEQUENCE</scope>
    <source>
        <strain evidence="2">G01</strain>
    </source>
</reference>
<sequence length="54" mass="5638">MPPVLSTTIVTRIEATTEGGGEVLPLLVSLLRVRGSTDDSDEADDDGDGLPLRS</sequence>
<accession>A0AAW2N897</accession>
<evidence type="ECO:0000256" key="1">
    <source>
        <dbReference type="SAM" id="MobiDB-lite"/>
    </source>
</evidence>
<gene>
    <name evidence="2" type="ORF">Sangu_1454900</name>
</gene>
<feature type="region of interest" description="Disordered" evidence="1">
    <location>
        <begin position="34"/>
        <end position="54"/>
    </location>
</feature>
<dbReference type="AlphaFoldDB" id="A0AAW2N897"/>
<feature type="compositionally biased region" description="Acidic residues" evidence="1">
    <location>
        <begin position="38"/>
        <end position="48"/>
    </location>
</feature>
<name>A0AAW2N897_9LAMI</name>
<evidence type="ECO:0000313" key="2">
    <source>
        <dbReference type="EMBL" id="KAL0339328.1"/>
    </source>
</evidence>
<reference evidence="2" key="1">
    <citation type="submission" date="2020-06" db="EMBL/GenBank/DDBJ databases">
        <authorList>
            <person name="Li T."/>
            <person name="Hu X."/>
            <person name="Zhang T."/>
            <person name="Song X."/>
            <person name="Zhang H."/>
            <person name="Dai N."/>
            <person name="Sheng W."/>
            <person name="Hou X."/>
            <person name="Wei L."/>
        </authorList>
    </citation>
    <scope>NUCLEOTIDE SEQUENCE</scope>
    <source>
        <strain evidence="2">G01</strain>
        <tissue evidence="2">Leaf</tissue>
    </source>
</reference>